<dbReference type="GO" id="GO:0004386">
    <property type="term" value="F:helicase activity"/>
    <property type="evidence" value="ECO:0007669"/>
    <property type="project" value="UniProtKB-KW"/>
</dbReference>
<dbReference type="STRING" id="931277.C448_09752"/>
<dbReference type="EMBL" id="AOMC01000120">
    <property type="protein sequence ID" value="EMA43464.1"/>
    <property type="molecule type" value="Genomic_DNA"/>
</dbReference>
<name>M0MFJ7_HALMO</name>
<proteinExistence type="predicted"/>
<feature type="domain" description="DNA 3'-5' translocase XPB damage recognition" evidence="1">
    <location>
        <begin position="69"/>
        <end position="112"/>
    </location>
</feature>
<accession>M0MFJ7</accession>
<dbReference type="Pfam" id="PF18458">
    <property type="entry name" value="XPB_DRD"/>
    <property type="match status" value="1"/>
</dbReference>
<keyword evidence="2" id="KW-0378">Hydrolase</keyword>
<gene>
    <name evidence="2" type="ORF">C448_09752</name>
</gene>
<comment type="caution">
    <text evidence="2">The sequence shown here is derived from an EMBL/GenBank/DDBJ whole genome shotgun (WGS) entry which is preliminary data.</text>
</comment>
<evidence type="ECO:0000313" key="2">
    <source>
        <dbReference type="EMBL" id="EMA43464.1"/>
    </source>
</evidence>
<evidence type="ECO:0000313" key="3">
    <source>
        <dbReference type="Proteomes" id="UP000011568"/>
    </source>
</evidence>
<organism evidence="2 3">
    <name type="scientific">Halococcus morrhuae DSM 1307</name>
    <dbReference type="NCBI Taxonomy" id="931277"/>
    <lineage>
        <taxon>Archaea</taxon>
        <taxon>Methanobacteriati</taxon>
        <taxon>Methanobacteriota</taxon>
        <taxon>Stenosarchaea group</taxon>
        <taxon>Halobacteria</taxon>
        <taxon>Halobacteriales</taxon>
        <taxon>Halococcaceae</taxon>
        <taxon>Halococcus</taxon>
    </lineage>
</organism>
<keyword evidence="2" id="KW-0347">Helicase</keyword>
<dbReference type="AlphaFoldDB" id="M0MFJ7"/>
<dbReference type="Gene3D" id="3.40.1170.30">
    <property type="match status" value="1"/>
</dbReference>
<keyword evidence="2" id="KW-0067">ATP-binding</keyword>
<keyword evidence="2" id="KW-0547">Nucleotide-binding</keyword>
<dbReference type="InterPro" id="IPR040699">
    <property type="entry name" value="XPB_DRD"/>
</dbReference>
<dbReference type="Proteomes" id="UP000011568">
    <property type="component" value="Unassembled WGS sequence"/>
</dbReference>
<protein>
    <submittedName>
        <fullName evidence="2">DNA repair helicase Rad25</fullName>
    </submittedName>
</protein>
<sequence>MFYHTFSVGIAVSVRTTTRFLPALLAAPFRPLSELHRSLRTGTPRYQWLKSLSIAYSARNHCVSQMRIEFDEGTLLLQEVSGDVPYAEWDDRVEDYRVHAYRYRPLLEWADAWDGETSSTAVEASNHQGTIQSATATVEDIARAYPQLALDPL</sequence>
<evidence type="ECO:0000259" key="1">
    <source>
        <dbReference type="Pfam" id="PF18458"/>
    </source>
</evidence>
<reference evidence="2 3" key="1">
    <citation type="journal article" date="2014" name="PLoS Genet.">
        <title>Phylogenetically driven sequencing of extremely halophilic archaea reveals strategies for static and dynamic osmo-response.</title>
        <authorList>
            <person name="Becker E.A."/>
            <person name="Seitzer P.M."/>
            <person name="Tritt A."/>
            <person name="Larsen D."/>
            <person name="Krusor M."/>
            <person name="Yao A.I."/>
            <person name="Wu D."/>
            <person name="Madern D."/>
            <person name="Eisen J.A."/>
            <person name="Darling A.E."/>
            <person name="Facciotti M.T."/>
        </authorList>
    </citation>
    <scope>NUCLEOTIDE SEQUENCE [LARGE SCALE GENOMIC DNA]</scope>
    <source>
        <strain evidence="2 3">DSM 1307</strain>
    </source>
</reference>
<dbReference type="eggNOG" id="arCOG00874">
    <property type="taxonomic scope" value="Archaea"/>
</dbReference>
<keyword evidence="3" id="KW-1185">Reference proteome</keyword>